<protein>
    <submittedName>
        <fullName evidence="1">Uncharacterized protein</fullName>
    </submittedName>
</protein>
<evidence type="ECO:0000313" key="2">
    <source>
        <dbReference type="Proteomes" id="UP000712281"/>
    </source>
</evidence>
<dbReference type="PANTHER" id="PTHR33978">
    <property type="entry name" value="SERINE/THREONINE-KINASE"/>
    <property type="match status" value="1"/>
</dbReference>
<accession>A0A8S9I9W8</accession>
<reference evidence="1" key="1">
    <citation type="submission" date="2019-12" db="EMBL/GenBank/DDBJ databases">
        <title>Genome sequencing and annotation of Brassica cretica.</title>
        <authorList>
            <person name="Studholme D.J."/>
            <person name="Sarris P.F."/>
        </authorList>
    </citation>
    <scope>NUCLEOTIDE SEQUENCE</scope>
    <source>
        <strain evidence="1">PFS-001/15</strain>
        <tissue evidence="1">Leaf</tissue>
    </source>
</reference>
<dbReference type="EMBL" id="QGKW02001911">
    <property type="protein sequence ID" value="KAF2566651.1"/>
    <property type="molecule type" value="Genomic_DNA"/>
</dbReference>
<proteinExistence type="predicted"/>
<dbReference type="Proteomes" id="UP000712281">
    <property type="component" value="Unassembled WGS sequence"/>
</dbReference>
<dbReference type="AlphaFoldDB" id="A0A8S9I9W8"/>
<gene>
    <name evidence="1" type="ORF">F2Q68_00023719</name>
</gene>
<name>A0A8S9I9W8_BRACR</name>
<comment type="caution">
    <text evidence="1">The sequence shown here is derived from an EMBL/GenBank/DDBJ whole genome shotgun (WGS) entry which is preliminary data.</text>
</comment>
<sequence length="155" mass="17259">MSNTQLHGRSYNSRNTVLTDGRAHKIWDCESPLYDSYELASFAHIIERKLLPFSPAHVSEVKTRLLGGYGMVKTLVVWVLIPGDGGFHSSVTAGFCFWEVGSSGLVCLSSVRALTLSDEILKRDEALRRVDRVGRTEMVSAEALRVLSSDEMKLR</sequence>
<evidence type="ECO:0000313" key="1">
    <source>
        <dbReference type="EMBL" id="KAF2566651.1"/>
    </source>
</evidence>
<organism evidence="1 2">
    <name type="scientific">Brassica cretica</name>
    <name type="common">Mustard</name>
    <dbReference type="NCBI Taxonomy" id="69181"/>
    <lineage>
        <taxon>Eukaryota</taxon>
        <taxon>Viridiplantae</taxon>
        <taxon>Streptophyta</taxon>
        <taxon>Embryophyta</taxon>
        <taxon>Tracheophyta</taxon>
        <taxon>Spermatophyta</taxon>
        <taxon>Magnoliopsida</taxon>
        <taxon>eudicotyledons</taxon>
        <taxon>Gunneridae</taxon>
        <taxon>Pentapetalae</taxon>
        <taxon>rosids</taxon>
        <taxon>malvids</taxon>
        <taxon>Brassicales</taxon>
        <taxon>Brassicaceae</taxon>
        <taxon>Brassiceae</taxon>
        <taxon>Brassica</taxon>
    </lineage>
</organism>
<dbReference type="PANTHER" id="PTHR33978:SF30">
    <property type="entry name" value="EXPRESSED PROTEIN"/>
    <property type="match status" value="1"/>
</dbReference>